<keyword evidence="4 7" id="KW-1133">Transmembrane helix</keyword>
<evidence type="ECO:0000256" key="2">
    <source>
        <dbReference type="ARBA" id="ARBA00006843"/>
    </source>
</evidence>
<keyword evidence="9" id="KW-1185">Reference proteome</keyword>
<sequence>MEMENRAAQPEPGYSQPPGYPPTDGYPQPGAYSPPNAYPQSSGYPQPPGYEPTSEHNKQQATSNITIVHAPVASEPEQHVDDNMIISIVSLFCCCIIGIFAIIKAQESKESLRRREYSKAREASQTAKKLAIAAIVLGVIGISLGIFLGVILPLILVSSVAASY</sequence>
<evidence type="ECO:0000313" key="8">
    <source>
        <dbReference type="EMBL" id="GFO50668.1"/>
    </source>
</evidence>
<proteinExistence type="inferred from homology"/>
<evidence type="ECO:0000256" key="3">
    <source>
        <dbReference type="ARBA" id="ARBA00022692"/>
    </source>
</evidence>
<evidence type="ECO:0000256" key="1">
    <source>
        <dbReference type="ARBA" id="ARBA00004370"/>
    </source>
</evidence>
<dbReference type="PANTHER" id="PTHR14948">
    <property type="entry name" value="NG5"/>
    <property type="match status" value="1"/>
</dbReference>
<dbReference type="InterPro" id="IPR007593">
    <property type="entry name" value="CD225/Dispanin_fam"/>
</dbReference>
<dbReference type="InterPro" id="IPR051423">
    <property type="entry name" value="CD225/Dispanin"/>
</dbReference>
<feature type="region of interest" description="Disordered" evidence="6">
    <location>
        <begin position="1"/>
        <end position="60"/>
    </location>
</feature>
<reference evidence="8 9" key="1">
    <citation type="journal article" date="2021" name="Elife">
        <title>Chloroplast acquisition without the gene transfer in kleptoplastic sea slugs, Plakobranchus ocellatus.</title>
        <authorList>
            <person name="Maeda T."/>
            <person name="Takahashi S."/>
            <person name="Yoshida T."/>
            <person name="Shimamura S."/>
            <person name="Takaki Y."/>
            <person name="Nagai Y."/>
            <person name="Toyoda A."/>
            <person name="Suzuki Y."/>
            <person name="Arimoto A."/>
            <person name="Ishii H."/>
            <person name="Satoh N."/>
            <person name="Nishiyama T."/>
            <person name="Hasebe M."/>
            <person name="Maruyama T."/>
            <person name="Minagawa J."/>
            <person name="Obokata J."/>
            <person name="Shigenobu S."/>
        </authorList>
    </citation>
    <scope>NUCLEOTIDE SEQUENCE [LARGE SCALE GENOMIC DNA]</scope>
</reference>
<evidence type="ECO:0000256" key="6">
    <source>
        <dbReference type="SAM" id="MobiDB-lite"/>
    </source>
</evidence>
<comment type="caution">
    <text evidence="8">The sequence shown here is derived from an EMBL/GenBank/DDBJ whole genome shotgun (WGS) entry which is preliminary data.</text>
</comment>
<accession>A0AAV4E232</accession>
<comment type="subcellular location">
    <subcellularLocation>
        <location evidence="1">Membrane</location>
    </subcellularLocation>
</comment>
<dbReference type="Pfam" id="PF04505">
    <property type="entry name" value="CD225"/>
    <property type="match status" value="1"/>
</dbReference>
<dbReference type="Proteomes" id="UP000735302">
    <property type="component" value="Unassembled WGS sequence"/>
</dbReference>
<feature type="transmembrane region" description="Helical" evidence="7">
    <location>
        <begin position="84"/>
        <end position="105"/>
    </location>
</feature>
<keyword evidence="5 7" id="KW-0472">Membrane</keyword>
<evidence type="ECO:0000256" key="5">
    <source>
        <dbReference type="ARBA" id="ARBA00023136"/>
    </source>
</evidence>
<evidence type="ECO:0000313" key="9">
    <source>
        <dbReference type="Proteomes" id="UP000735302"/>
    </source>
</evidence>
<dbReference type="AlphaFoldDB" id="A0AAV4E232"/>
<evidence type="ECO:0000256" key="7">
    <source>
        <dbReference type="SAM" id="Phobius"/>
    </source>
</evidence>
<organism evidence="8 9">
    <name type="scientific">Plakobranchus ocellatus</name>
    <dbReference type="NCBI Taxonomy" id="259542"/>
    <lineage>
        <taxon>Eukaryota</taxon>
        <taxon>Metazoa</taxon>
        <taxon>Spiralia</taxon>
        <taxon>Lophotrochozoa</taxon>
        <taxon>Mollusca</taxon>
        <taxon>Gastropoda</taxon>
        <taxon>Heterobranchia</taxon>
        <taxon>Euthyneura</taxon>
        <taxon>Panpulmonata</taxon>
        <taxon>Sacoglossa</taxon>
        <taxon>Placobranchoidea</taxon>
        <taxon>Plakobranchidae</taxon>
        <taxon>Plakobranchus</taxon>
    </lineage>
</organism>
<protein>
    <submittedName>
        <fullName evidence="8">Interferon-induced transmembrane protein</fullName>
    </submittedName>
</protein>
<dbReference type="GO" id="GO:0016020">
    <property type="term" value="C:membrane"/>
    <property type="evidence" value="ECO:0007669"/>
    <property type="project" value="UniProtKB-SubCell"/>
</dbReference>
<feature type="transmembrane region" description="Helical" evidence="7">
    <location>
        <begin position="130"/>
        <end position="156"/>
    </location>
</feature>
<comment type="similarity">
    <text evidence="2">Belongs to the CD225/Dispanin family.</text>
</comment>
<dbReference type="EMBL" id="BLXT01008617">
    <property type="protein sequence ID" value="GFO50668.1"/>
    <property type="molecule type" value="Genomic_DNA"/>
</dbReference>
<keyword evidence="3 7" id="KW-0812">Transmembrane</keyword>
<gene>
    <name evidence="8" type="ORF">PoB_007717300</name>
</gene>
<evidence type="ECO:0000256" key="4">
    <source>
        <dbReference type="ARBA" id="ARBA00022989"/>
    </source>
</evidence>
<dbReference type="PANTHER" id="PTHR14948:SF25">
    <property type="entry name" value="DUF4190 DOMAIN-CONTAINING PROTEIN"/>
    <property type="match status" value="1"/>
</dbReference>
<name>A0AAV4E232_9GAST</name>